<gene>
    <name evidence="1" type="ORF">DOFOFD_04240</name>
</gene>
<comment type="caution">
    <text evidence="1">The sequence shown here is derived from an EMBL/GenBank/DDBJ whole genome shotgun (WGS) entry which is preliminary data.</text>
</comment>
<dbReference type="Proteomes" id="UP001312908">
    <property type="component" value="Unassembled WGS sequence"/>
</dbReference>
<sequence>MDKKFDYKPSVHRDEIRRIMRRAILTRSSIKNGDLNRSDVLSDLCAIRETLEIFSSAPKKAGRNTMSWLASQLEEACERLAVINADARCPSNE</sequence>
<dbReference type="RefSeq" id="WP_394819175.1">
    <property type="nucleotide sequence ID" value="NZ_JAWJZY010000002.1"/>
</dbReference>
<protein>
    <submittedName>
        <fullName evidence="1">Uncharacterized protein</fullName>
    </submittedName>
</protein>
<evidence type="ECO:0000313" key="2">
    <source>
        <dbReference type="Proteomes" id="UP001312908"/>
    </source>
</evidence>
<dbReference type="EMBL" id="JAWJZY010000002">
    <property type="protein sequence ID" value="MEE8658216.1"/>
    <property type="molecule type" value="Genomic_DNA"/>
</dbReference>
<reference evidence="1 2" key="1">
    <citation type="submission" date="2023-10" db="EMBL/GenBank/DDBJ databases">
        <title>Sorlinia euscelidii gen. nov., sp. nov., an acetic acid bacteria isolated from the gut of Euscelidius variegatus emitter.</title>
        <authorList>
            <person name="Michoud G."/>
            <person name="Marasco R."/>
            <person name="Seferji K."/>
            <person name="Gonella E."/>
            <person name="Garuglieri E."/>
            <person name="Alma A."/>
            <person name="Mapelli F."/>
            <person name="Borin S."/>
            <person name="Daffonchio D."/>
            <person name="Crotti E."/>
        </authorList>
    </citation>
    <scope>NUCLEOTIDE SEQUENCE [LARGE SCALE GENOMIC DNA]</scope>
    <source>
        <strain evidence="1 2">EV16P</strain>
    </source>
</reference>
<evidence type="ECO:0000313" key="1">
    <source>
        <dbReference type="EMBL" id="MEE8658216.1"/>
    </source>
</evidence>
<organism evidence="1 2">
    <name type="scientific">Sorlinia euscelidii</name>
    <dbReference type="NCBI Taxonomy" id="3081148"/>
    <lineage>
        <taxon>Bacteria</taxon>
        <taxon>Pseudomonadati</taxon>
        <taxon>Pseudomonadota</taxon>
        <taxon>Alphaproteobacteria</taxon>
        <taxon>Acetobacterales</taxon>
        <taxon>Acetobacteraceae</taxon>
        <taxon>Sorlinia</taxon>
    </lineage>
</organism>
<name>A0ABU7U1K6_9PROT</name>
<keyword evidence="2" id="KW-1185">Reference proteome</keyword>
<proteinExistence type="predicted"/>
<accession>A0ABU7U1K6</accession>